<protein>
    <recommendedName>
        <fullName evidence="9">PQ-loop repeat-containing protein</fullName>
    </recommendedName>
</protein>
<keyword evidence="2 6" id="KW-0812">Transmembrane</keyword>
<keyword evidence="8" id="KW-1185">Reference proteome</keyword>
<feature type="compositionally biased region" description="Basic and acidic residues" evidence="5">
    <location>
        <begin position="229"/>
        <end position="249"/>
    </location>
</feature>
<name>A0AA39X7G1_9PEZI</name>
<evidence type="ECO:0000256" key="1">
    <source>
        <dbReference type="ARBA" id="ARBA00004141"/>
    </source>
</evidence>
<dbReference type="SMART" id="SM00679">
    <property type="entry name" value="CTNS"/>
    <property type="match status" value="2"/>
</dbReference>
<dbReference type="AlphaFoldDB" id="A0AA39X7G1"/>
<evidence type="ECO:0000256" key="3">
    <source>
        <dbReference type="ARBA" id="ARBA00022989"/>
    </source>
</evidence>
<dbReference type="Pfam" id="PF04193">
    <property type="entry name" value="PQ-loop"/>
    <property type="match status" value="1"/>
</dbReference>
<dbReference type="Gene3D" id="1.20.1280.290">
    <property type="match status" value="2"/>
</dbReference>
<dbReference type="InterPro" id="IPR051415">
    <property type="entry name" value="LAAT-1"/>
</dbReference>
<comment type="subcellular location">
    <subcellularLocation>
        <location evidence="1">Membrane</location>
        <topology evidence="1">Multi-pass membrane protein</topology>
    </subcellularLocation>
</comment>
<feature type="transmembrane region" description="Helical" evidence="6">
    <location>
        <begin position="29"/>
        <end position="47"/>
    </location>
</feature>
<organism evidence="7 8">
    <name type="scientific">Bombardia bombarda</name>
    <dbReference type="NCBI Taxonomy" id="252184"/>
    <lineage>
        <taxon>Eukaryota</taxon>
        <taxon>Fungi</taxon>
        <taxon>Dikarya</taxon>
        <taxon>Ascomycota</taxon>
        <taxon>Pezizomycotina</taxon>
        <taxon>Sordariomycetes</taxon>
        <taxon>Sordariomycetidae</taxon>
        <taxon>Sordariales</taxon>
        <taxon>Lasiosphaeriaceae</taxon>
        <taxon>Bombardia</taxon>
    </lineage>
</organism>
<dbReference type="PANTHER" id="PTHR16201">
    <property type="entry name" value="SEVEN TRANSMEMBRANE PROTEIN 1-RELATED"/>
    <property type="match status" value="1"/>
</dbReference>
<evidence type="ECO:0000313" key="7">
    <source>
        <dbReference type="EMBL" id="KAK0628698.1"/>
    </source>
</evidence>
<gene>
    <name evidence="7" type="ORF">B0T17DRAFT_588746</name>
</gene>
<keyword evidence="4 6" id="KW-0472">Membrane</keyword>
<evidence type="ECO:0000256" key="4">
    <source>
        <dbReference type="ARBA" id="ARBA00023136"/>
    </source>
</evidence>
<dbReference type="PANTHER" id="PTHR16201:SF37">
    <property type="entry name" value="PQ-LOOP REPEAT-CONTAINING PROTEIN"/>
    <property type="match status" value="1"/>
</dbReference>
<keyword evidence="3 6" id="KW-1133">Transmembrane helix</keyword>
<evidence type="ECO:0000256" key="5">
    <source>
        <dbReference type="SAM" id="MobiDB-lite"/>
    </source>
</evidence>
<comment type="caution">
    <text evidence="7">The sequence shown here is derived from an EMBL/GenBank/DDBJ whole genome shotgun (WGS) entry which is preliminary data.</text>
</comment>
<dbReference type="EMBL" id="JAULSR010000002">
    <property type="protein sequence ID" value="KAK0628698.1"/>
    <property type="molecule type" value="Genomic_DNA"/>
</dbReference>
<feature type="transmembrane region" description="Helical" evidence="6">
    <location>
        <begin position="177"/>
        <end position="200"/>
    </location>
</feature>
<sequence>MAPQGDIPVLIPQIWTNWRSKKTDGLPGIMMFLWALCGVPFGTYAIAQNFNIPLQVQPQAFMCLCLISWAQTLIYHNKWPTWKASILALATALIFAGAETALILTLRPLYDAGNEVPILVVGIFAAIFLAAGLLPPYREIWKRKGRVVGINWVFLAMDWSGAFFSLLALVVQNTFDILGGVLYIICCLLEIGIFLSHVIWRIRTRTIRKEGVAQGKIFDDIAAEHEEQGIPFKFAERKGRTHADRKSGAEETGEDSEKSAGTSGTPGNGVQADA</sequence>
<feature type="transmembrane region" description="Helical" evidence="6">
    <location>
        <begin position="116"/>
        <end position="137"/>
    </location>
</feature>
<feature type="transmembrane region" description="Helical" evidence="6">
    <location>
        <begin position="87"/>
        <end position="110"/>
    </location>
</feature>
<reference evidence="7" key="1">
    <citation type="submission" date="2023-06" db="EMBL/GenBank/DDBJ databases">
        <title>Genome-scale phylogeny and comparative genomics of the fungal order Sordariales.</title>
        <authorList>
            <consortium name="Lawrence Berkeley National Laboratory"/>
            <person name="Hensen N."/>
            <person name="Bonometti L."/>
            <person name="Westerberg I."/>
            <person name="Brannstrom I.O."/>
            <person name="Guillou S."/>
            <person name="Cros-Aarteil S."/>
            <person name="Calhoun S."/>
            <person name="Haridas S."/>
            <person name="Kuo A."/>
            <person name="Mondo S."/>
            <person name="Pangilinan J."/>
            <person name="Riley R."/>
            <person name="LaButti K."/>
            <person name="Andreopoulos B."/>
            <person name="Lipzen A."/>
            <person name="Chen C."/>
            <person name="Yanf M."/>
            <person name="Daum C."/>
            <person name="Ng V."/>
            <person name="Clum A."/>
            <person name="Steindorff A."/>
            <person name="Ohm R."/>
            <person name="Martin F."/>
            <person name="Silar P."/>
            <person name="Natvig D."/>
            <person name="Lalanne C."/>
            <person name="Gautier V."/>
            <person name="Ament-velasquez S.L."/>
            <person name="Kruys A."/>
            <person name="Hutchinson M.I."/>
            <person name="Powell A.J."/>
            <person name="Barry K."/>
            <person name="Miller A.N."/>
            <person name="Grigoriev I.V."/>
            <person name="Debuchy R."/>
            <person name="Gladieux P."/>
            <person name="Thoren M.H."/>
            <person name="Johannesson H."/>
        </authorList>
    </citation>
    <scope>NUCLEOTIDE SEQUENCE</scope>
    <source>
        <strain evidence="7">SMH3391-2</strain>
    </source>
</reference>
<accession>A0AA39X7G1</accession>
<proteinExistence type="predicted"/>
<dbReference type="Proteomes" id="UP001174934">
    <property type="component" value="Unassembled WGS sequence"/>
</dbReference>
<evidence type="ECO:0000256" key="6">
    <source>
        <dbReference type="SAM" id="Phobius"/>
    </source>
</evidence>
<evidence type="ECO:0000313" key="8">
    <source>
        <dbReference type="Proteomes" id="UP001174934"/>
    </source>
</evidence>
<feature type="region of interest" description="Disordered" evidence="5">
    <location>
        <begin position="229"/>
        <end position="274"/>
    </location>
</feature>
<evidence type="ECO:0000256" key="2">
    <source>
        <dbReference type="ARBA" id="ARBA00022692"/>
    </source>
</evidence>
<dbReference type="InterPro" id="IPR006603">
    <property type="entry name" value="PQ-loop_rpt"/>
</dbReference>
<feature type="transmembrane region" description="Helical" evidence="6">
    <location>
        <begin position="149"/>
        <end position="171"/>
    </location>
</feature>
<dbReference type="GO" id="GO:0016020">
    <property type="term" value="C:membrane"/>
    <property type="evidence" value="ECO:0007669"/>
    <property type="project" value="UniProtKB-SubCell"/>
</dbReference>
<evidence type="ECO:0008006" key="9">
    <source>
        <dbReference type="Google" id="ProtNLM"/>
    </source>
</evidence>